<gene>
    <name evidence="1" type="ORF">LCGC14_1080670</name>
</gene>
<accession>A0A0F9QL73</accession>
<protein>
    <recommendedName>
        <fullName evidence="2">DUF192 domain-containing protein</fullName>
    </recommendedName>
</protein>
<dbReference type="PANTHER" id="PTHR37953">
    <property type="entry name" value="UPF0127 PROTEIN MJ1496"/>
    <property type="match status" value="1"/>
</dbReference>
<dbReference type="Gene3D" id="2.60.120.1140">
    <property type="entry name" value="Protein of unknown function DUF192"/>
    <property type="match status" value="1"/>
</dbReference>
<dbReference type="EMBL" id="LAZR01004727">
    <property type="protein sequence ID" value="KKN06108.1"/>
    <property type="molecule type" value="Genomic_DNA"/>
</dbReference>
<evidence type="ECO:0000313" key="1">
    <source>
        <dbReference type="EMBL" id="KKN06108.1"/>
    </source>
</evidence>
<organism evidence="1">
    <name type="scientific">marine sediment metagenome</name>
    <dbReference type="NCBI Taxonomy" id="412755"/>
    <lineage>
        <taxon>unclassified sequences</taxon>
        <taxon>metagenomes</taxon>
        <taxon>ecological metagenomes</taxon>
    </lineage>
</organism>
<dbReference type="InterPro" id="IPR038695">
    <property type="entry name" value="Saro_0823-like_sf"/>
</dbReference>
<dbReference type="AlphaFoldDB" id="A0A0F9QL73"/>
<comment type="caution">
    <text evidence="1">The sequence shown here is derived from an EMBL/GenBank/DDBJ whole genome shotgun (WGS) entry which is preliminary data.</text>
</comment>
<dbReference type="InterPro" id="IPR003795">
    <property type="entry name" value="DUF192"/>
</dbReference>
<name>A0A0F9QL73_9ZZZZ</name>
<evidence type="ECO:0008006" key="2">
    <source>
        <dbReference type="Google" id="ProtNLM"/>
    </source>
</evidence>
<dbReference type="Pfam" id="PF02643">
    <property type="entry name" value="DUF192"/>
    <property type="match status" value="1"/>
</dbReference>
<sequence length="121" mass="13351">MAKLKVEVADNPMALARGLMGRKSLSKDGGMLFQFPMIVEASFWGKNTYIPLDIAFVNDDTIVDIKHITPLSTKTIRSAVACTMAIEANAGFFKENNIDIGSKIQVVRNEENKEAEIIFNA</sequence>
<proteinExistence type="predicted"/>
<dbReference type="PANTHER" id="PTHR37953:SF1">
    <property type="entry name" value="UPF0127 PROTEIN MJ1496"/>
    <property type="match status" value="1"/>
</dbReference>
<reference evidence="1" key="1">
    <citation type="journal article" date="2015" name="Nature">
        <title>Complex archaea that bridge the gap between prokaryotes and eukaryotes.</title>
        <authorList>
            <person name="Spang A."/>
            <person name="Saw J.H."/>
            <person name="Jorgensen S.L."/>
            <person name="Zaremba-Niedzwiedzka K."/>
            <person name="Martijn J."/>
            <person name="Lind A.E."/>
            <person name="van Eijk R."/>
            <person name="Schleper C."/>
            <person name="Guy L."/>
            <person name="Ettema T.J."/>
        </authorList>
    </citation>
    <scope>NUCLEOTIDE SEQUENCE</scope>
</reference>